<protein>
    <submittedName>
        <fullName evidence="1">Uncharacterized protein</fullName>
    </submittedName>
</protein>
<evidence type="ECO:0000313" key="2">
    <source>
        <dbReference type="Proteomes" id="UP000237271"/>
    </source>
</evidence>
<proteinExistence type="predicted"/>
<gene>
    <name evidence="1" type="ORF">PHPALM_20220</name>
</gene>
<dbReference type="EMBL" id="NCKW01011143">
    <property type="protein sequence ID" value="POM64273.1"/>
    <property type="molecule type" value="Genomic_DNA"/>
</dbReference>
<reference evidence="1 2" key="1">
    <citation type="journal article" date="2017" name="Genome Biol. Evol.">
        <title>Phytophthora megakarya and P. palmivora, closely related causal agents of cacao black pod rot, underwent increases in genome sizes and gene numbers by different mechanisms.</title>
        <authorList>
            <person name="Ali S.S."/>
            <person name="Shao J."/>
            <person name="Lary D.J."/>
            <person name="Kronmiller B."/>
            <person name="Shen D."/>
            <person name="Strem M.D."/>
            <person name="Amoako-Attah I."/>
            <person name="Akrofi A.Y."/>
            <person name="Begoude B.A."/>
            <person name="Ten Hoopen G.M."/>
            <person name="Coulibaly K."/>
            <person name="Kebe B.I."/>
            <person name="Melnick R.L."/>
            <person name="Guiltinan M.J."/>
            <person name="Tyler B.M."/>
            <person name="Meinhardt L.W."/>
            <person name="Bailey B.A."/>
        </authorList>
    </citation>
    <scope>NUCLEOTIDE SEQUENCE [LARGE SCALE GENOMIC DNA]</scope>
    <source>
        <strain evidence="2">sbr112.9</strain>
    </source>
</reference>
<dbReference type="Proteomes" id="UP000237271">
    <property type="component" value="Unassembled WGS sequence"/>
</dbReference>
<name>A0A2P4XFD8_9STRA</name>
<keyword evidence="2" id="KW-1185">Reference proteome</keyword>
<accession>A0A2P4XFD8</accession>
<comment type="caution">
    <text evidence="1">The sequence shown here is derived from an EMBL/GenBank/DDBJ whole genome shotgun (WGS) entry which is preliminary data.</text>
</comment>
<sequence length="110" mass="12592">MTQHINSKLVESKQRQIVEGDFFRYLGVRRAMPSHDVNHCERIGKERSKKDSSANFEGKYCHDGMPRKTKIPMQPEVVRAELKATADCDSGVMFGLDLMEGAERQNMKAY</sequence>
<organism evidence="1 2">
    <name type="scientific">Phytophthora palmivora</name>
    <dbReference type="NCBI Taxonomy" id="4796"/>
    <lineage>
        <taxon>Eukaryota</taxon>
        <taxon>Sar</taxon>
        <taxon>Stramenopiles</taxon>
        <taxon>Oomycota</taxon>
        <taxon>Peronosporomycetes</taxon>
        <taxon>Peronosporales</taxon>
        <taxon>Peronosporaceae</taxon>
        <taxon>Phytophthora</taxon>
    </lineage>
</organism>
<evidence type="ECO:0000313" key="1">
    <source>
        <dbReference type="EMBL" id="POM64273.1"/>
    </source>
</evidence>
<dbReference type="AlphaFoldDB" id="A0A2P4XFD8"/>